<gene>
    <name evidence="1" type="ORF">GE061_007791</name>
</gene>
<sequence length="208" mass="23364">MEVDRAVGDGVTLYDTGSLPLFYVMIGASQVIFHAVFDTYKEDLSLLPWMTSFTQKWLKRGAMTDFKELEKKNRIPVSDPVFVLKYSKPSASNQSQFFTSEIQQVATIPCFSGGHTTKVESLLKYLRDSSNVDSGTKGKFSGLRMLIVNLTNQLVRKVEANQIIVTWGNAEWLKVLRNGFGEVIKEVPPFSGEMFMSTDDEISLLASR</sequence>
<dbReference type="Proteomes" id="UP000466442">
    <property type="component" value="Linkage Group LG16"/>
</dbReference>
<organism evidence="1 2">
    <name type="scientific">Apolygus lucorum</name>
    <name type="common">Small green plant bug</name>
    <name type="synonym">Lygocoris lucorum</name>
    <dbReference type="NCBI Taxonomy" id="248454"/>
    <lineage>
        <taxon>Eukaryota</taxon>
        <taxon>Metazoa</taxon>
        <taxon>Ecdysozoa</taxon>
        <taxon>Arthropoda</taxon>
        <taxon>Hexapoda</taxon>
        <taxon>Insecta</taxon>
        <taxon>Pterygota</taxon>
        <taxon>Neoptera</taxon>
        <taxon>Paraneoptera</taxon>
        <taxon>Hemiptera</taxon>
        <taxon>Heteroptera</taxon>
        <taxon>Panheteroptera</taxon>
        <taxon>Cimicomorpha</taxon>
        <taxon>Miridae</taxon>
        <taxon>Mirini</taxon>
        <taxon>Apolygus</taxon>
    </lineage>
</organism>
<keyword evidence="2" id="KW-1185">Reference proteome</keyword>
<evidence type="ECO:0000313" key="2">
    <source>
        <dbReference type="Proteomes" id="UP000466442"/>
    </source>
</evidence>
<name>A0A8S9WRJ3_APOLU</name>
<proteinExistence type="predicted"/>
<evidence type="ECO:0000313" key="1">
    <source>
        <dbReference type="EMBL" id="KAF6198045.1"/>
    </source>
</evidence>
<protein>
    <submittedName>
        <fullName evidence="1">Uncharacterized protein</fullName>
    </submittedName>
</protein>
<accession>A0A8S9WRJ3</accession>
<comment type="caution">
    <text evidence="1">The sequence shown here is derived from an EMBL/GenBank/DDBJ whole genome shotgun (WGS) entry which is preliminary data.</text>
</comment>
<reference evidence="1" key="1">
    <citation type="journal article" date="2021" name="Mol. Ecol. Resour.">
        <title>Apolygus lucorum genome provides insights into omnivorousness and mesophyll feeding.</title>
        <authorList>
            <person name="Liu Y."/>
            <person name="Liu H."/>
            <person name="Wang H."/>
            <person name="Huang T."/>
            <person name="Liu B."/>
            <person name="Yang B."/>
            <person name="Yin L."/>
            <person name="Li B."/>
            <person name="Zhang Y."/>
            <person name="Zhang S."/>
            <person name="Jiang F."/>
            <person name="Zhang X."/>
            <person name="Ren Y."/>
            <person name="Wang B."/>
            <person name="Wang S."/>
            <person name="Lu Y."/>
            <person name="Wu K."/>
            <person name="Fan W."/>
            <person name="Wang G."/>
        </authorList>
    </citation>
    <scope>NUCLEOTIDE SEQUENCE</scope>
    <source>
        <strain evidence="1">12Hb</strain>
    </source>
</reference>
<dbReference type="AlphaFoldDB" id="A0A8S9WRJ3"/>
<dbReference type="EMBL" id="WIXP02000016">
    <property type="protein sequence ID" value="KAF6198045.1"/>
    <property type="molecule type" value="Genomic_DNA"/>
</dbReference>
<dbReference type="OrthoDB" id="7486222at2759"/>